<proteinExistence type="predicted"/>
<name>A0A512AMV8_9SPHN</name>
<evidence type="ECO:0000256" key="2">
    <source>
        <dbReference type="ARBA" id="ARBA00023125"/>
    </source>
</evidence>
<keyword evidence="1" id="KW-0805">Transcription regulation</keyword>
<dbReference type="PROSITE" id="PS01124">
    <property type="entry name" value="HTH_ARAC_FAMILY_2"/>
    <property type="match status" value="1"/>
</dbReference>
<reference evidence="5 6" key="1">
    <citation type="submission" date="2019-07" db="EMBL/GenBank/DDBJ databases">
        <title>Whole genome shotgun sequence of Novosphingobium sediminis NBRC 106119.</title>
        <authorList>
            <person name="Hosoyama A."/>
            <person name="Uohara A."/>
            <person name="Ohji S."/>
            <person name="Ichikawa N."/>
        </authorList>
    </citation>
    <scope>NUCLEOTIDE SEQUENCE [LARGE SCALE GENOMIC DNA]</scope>
    <source>
        <strain evidence="5 6">NBRC 106119</strain>
    </source>
</reference>
<feature type="domain" description="HTH araC/xylS-type" evidence="4">
    <location>
        <begin position="195"/>
        <end position="293"/>
    </location>
</feature>
<dbReference type="InterPro" id="IPR009057">
    <property type="entry name" value="Homeodomain-like_sf"/>
</dbReference>
<accession>A0A512AMV8</accession>
<dbReference type="OrthoDB" id="110167at2"/>
<keyword evidence="3" id="KW-0804">Transcription</keyword>
<dbReference type="PANTHER" id="PTHR46796">
    <property type="entry name" value="HTH-TYPE TRANSCRIPTIONAL ACTIVATOR RHAS-RELATED"/>
    <property type="match status" value="1"/>
</dbReference>
<protein>
    <submittedName>
        <fullName evidence="5">AraC family transcriptional regulator</fullName>
    </submittedName>
</protein>
<dbReference type="InterPro" id="IPR018060">
    <property type="entry name" value="HTH_AraC"/>
</dbReference>
<dbReference type="Proteomes" id="UP000321464">
    <property type="component" value="Unassembled WGS sequence"/>
</dbReference>
<keyword evidence="2" id="KW-0238">DNA-binding</keyword>
<dbReference type="InterPro" id="IPR050204">
    <property type="entry name" value="AraC_XylS_family_regulators"/>
</dbReference>
<evidence type="ECO:0000313" key="5">
    <source>
        <dbReference type="EMBL" id="GEO01045.1"/>
    </source>
</evidence>
<dbReference type="Pfam" id="PF12833">
    <property type="entry name" value="HTH_18"/>
    <property type="match status" value="1"/>
</dbReference>
<dbReference type="SMART" id="SM00342">
    <property type="entry name" value="HTH_ARAC"/>
    <property type="match status" value="1"/>
</dbReference>
<evidence type="ECO:0000256" key="3">
    <source>
        <dbReference type="ARBA" id="ARBA00023163"/>
    </source>
</evidence>
<dbReference type="GO" id="GO:0043565">
    <property type="term" value="F:sequence-specific DNA binding"/>
    <property type="evidence" value="ECO:0007669"/>
    <property type="project" value="InterPro"/>
</dbReference>
<keyword evidence="6" id="KW-1185">Reference proteome</keyword>
<dbReference type="SUPFAM" id="SSF46689">
    <property type="entry name" value="Homeodomain-like"/>
    <property type="match status" value="2"/>
</dbReference>
<comment type="caution">
    <text evidence="5">The sequence shown here is derived from an EMBL/GenBank/DDBJ whole genome shotgun (WGS) entry which is preliminary data.</text>
</comment>
<dbReference type="PRINTS" id="PR00032">
    <property type="entry name" value="HTHARAC"/>
</dbReference>
<dbReference type="Gene3D" id="1.10.10.60">
    <property type="entry name" value="Homeodomain-like"/>
    <property type="match status" value="2"/>
</dbReference>
<gene>
    <name evidence="5" type="ORF">NSE01_28770</name>
</gene>
<dbReference type="AlphaFoldDB" id="A0A512AMV8"/>
<dbReference type="EMBL" id="BJYR01000019">
    <property type="protein sequence ID" value="GEO01045.1"/>
    <property type="molecule type" value="Genomic_DNA"/>
</dbReference>
<evidence type="ECO:0000313" key="6">
    <source>
        <dbReference type="Proteomes" id="UP000321464"/>
    </source>
</evidence>
<organism evidence="5 6">
    <name type="scientific">Novosphingobium sediminis</name>
    <dbReference type="NCBI Taxonomy" id="707214"/>
    <lineage>
        <taxon>Bacteria</taxon>
        <taxon>Pseudomonadati</taxon>
        <taxon>Pseudomonadota</taxon>
        <taxon>Alphaproteobacteria</taxon>
        <taxon>Sphingomonadales</taxon>
        <taxon>Sphingomonadaceae</taxon>
        <taxon>Novosphingobium</taxon>
    </lineage>
</organism>
<dbReference type="GO" id="GO:0003700">
    <property type="term" value="F:DNA-binding transcription factor activity"/>
    <property type="evidence" value="ECO:0007669"/>
    <property type="project" value="InterPro"/>
</dbReference>
<dbReference type="PANTHER" id="PTHR46796:SF6">
    <property type="entry name" value="ARAC SUBFAMILY"/>
    <property type="match status" value="1"/>
</dbReference>
<evidence type="ECO:0000256" key="1">
    <source>
        <dbReference type="ARBA" id="ARBA00023015"/>
    </source>
</evidence>
<dbReference type="InterPro" id="IPR020449">
    <property type="entry name" value="Tscrpt_reg_AraC-type_HTH"/>
</dbReference>
<dbReference type="RefSeq" id="WP_147160377.1">
    <property type="nucleotide sequence ID" value="NZ_BJYR01000019.1"/>
</dbReference>
<evidence type="ECO:0000259" key="4">
    <source>
        <dbReference type="PROSITE" id="PS01124"/>
    </source>
</evidence>
<sequence>MAELGARGTPAWDNKAIICDVLGRSPDVEMGSIGEGWSLCRWRQFVGSYTLPALPDPIFTVHVAGKPQVKTWDRDGWTETSSIPGCATIVPAGMPTGWLVDGELDVVTLSMNSAVLAEQSVAEQFSRMRFAFADPLGVALTRQILAELYAPQAEERTAYVAAMVNALKAHILSGPPAGGNPAEIPVSDFSAYRLHRIMNRVLADPAGDYPLEEMAAMAGITPSHFCRVFKKATGISPHHYVLKARLDKAQQMLVQTELSLAHLAEATGFASQSHFSRAFKGWFGTTPSAYRQQESRAKGE</sequence>